<proteinExistence type="predicted"/>
<accession>A0A8J5QJS2</accession>
<dbReference type="InterPro" id="IPR001533">
    <property type="entry name" value="Pterin_deHydtase"/>
</dbReference>
<dbReference type="PANTHER" id="PTHR12599">
    <property type="entry name" value="PTERIN-4-ALPHA-CARBINOLAMINE DEHYDRATASE"/>
    <property type="match status" value="1"/>
</dbReference>
<dbReference type="GO" id="GO:0006729">
    <property type="term" value="P:tetrahydrobiopterin biosynthetic process"/>
    <property type="evidence" value="ECO:0007669"/>
    <property type="project" value="InterPro"/>
</dbReference>
<dbReference type="GeneID" id="73469886"/>
<name>A0A8J5QJS2_9ASCO</name>
<protein>
    <recommendedName>
        <fullName evidence="1">4-alpha-hydroxy-tetrahydropterin dehydratase</fullName>
    </recommendedName>
</protein>
<organism evidence="2 3">
    <name type="scientific">[Candida] subhashii</name>
    <dbReference type="NCBI Taxonomy" id="561895"/>
    <lineage>
        <taxon>Eukaryota</taxon>
        <taxon>Fungi</taxon>
        <taxon>Dikarya</taxon>
        <taxon>Ascomycota</taxon>
        <taxon>Saccharomycotina</taxon>
        <taxon>Pichiomycetes</taxon>
        <taxon>Debaryomycetaceae</taxon>
        <taxon>Spathaspora</taxon>
    </lineage>
</organism>
<comment type="caution">
    <text evidence="2">The sequence shown here is derived from an EMBL/GenBank/DDBJ whole genome shotgun (WGS) entry which is preliminary data.</text>
</comment>
<evidence type="ECO:0000313" key="2">
    <source>
        <dbReference type="EMBL" id="KAG7663433.1"/>
    </source>
</evidence>
<dbReference type="GO" id="GO:0008124">
    <property type="term" value="F:4-alpha-hydroxytetrahydrobiopterin dehydratase activity"/>
    <property type="evidence" value="ECO:0007669"/>
    <property type="project" value="InterPro"/>
</dbReference>
<evidence type="ECO:0000256" key="1">
    <source>
        <dbReference type="ARBA" id="ARBA00030497"/>
    </source>
</evidence>
<evidence type="ECO:0000313" key="3">
    <source>
        <dbReference type="Proteomes" id="UP000694255"/>
    </source>
</evidence>
<keyword evidence="3" id="KW-1185">Reference proteome</keyword>
<dbReference type="Pfam" id="PF01329">
    <property type="entry name" value="Pterin_4a"/>
    <property type="match status" value="1"/>
</dbReference>
<reference evidence="2 3" key="1">
    <citation type="journal article" date="2021" name="DNA Res.">
        <title>Genome analysis of Candida subhashii reveals its hybrid nature and dual mitochondrial genome conformations.</title>
        <authorList>
            <person name="Mixao V."/>
            <person name="Hegedusova E."/>
            <person name="Saus E."/>
            <person name="Pryszcz L.P."/>
            <person name="Cillingova A."/>
            <person name="Nosek J."/>
            <person name="Gabaldon T."/>
        </authorList>
    </citation>
    <scope>NUCLEOTIDE SEQUENCE [LARGE SCALE GENOMIC DNA]</scope>
    <source>
        <strain evidence="2 3">CBS 10753</strain>
    </source>
</reference>
<sequence length="118" mass="13643">MSNSSKTLVKLSAQGIRQGLDRINLKGVPHWQLITKKNSEQQALQVHYQLKTFKTTWKFLNLVADHANRLRHHPTITTTYNKVDIEITTHDIGNYISDKDLLLAEAIHTEYLQLTHNQ</sequence>
<dbReference type="EMBL" id="JAGSYN010000138">
    <property type="protein sequence ID" value="KAG7663433.1"/>
    <property type="molecule type" value="Genomic_DNA"/>
</dbReference>
<dbReference type="PANTHER" id="PTHR12599:SF0">
    <property type="entry name" value="PTERIN-4-ALPHA-CARBINOLAMINE DEHYDRATASE"/>
    <property type="match status" value="1"/>
</dbReference>
<gene>
    <name evidence="2" type="ORF">J8A68_003085</name>
</gene>
<dbReference type="AlphaFoldDB" id="A0A8J5QJS2"/>
<dbReference type="OrthoDB" id="277398at2759"/>
<dbReference type="Proteomes" id="UP000694255">
    <property type="component" value="Unassembled WGS sequence"/>
</dbReference>
<dbReference type="CDD" id="cd00488">
    <property type="entry name" value="PCD_DCoH"/>
    <property type="match status" value="1"/>
</dbReference>
<dbReference type="RefSeq" id="XP_049263665.1">
    <property type="nucleotide sequence ID" value="XM_049406903.1"/>
</dbReference>